<dbReference type="InterPro" id="IPR035899">
    <property type="entry name" value="DBL_dom_sf"/>
</dbReference>
<dbReference type="GO" id="GO:0005085">
    <property type="term" value="F:guanyl-nucleotide exchange factor activity"/>
    <property type="evidence" value="ECO:0007669"/>
    <property type="project" value="InterPro"/>
</dbReference>
<evidence type="ECO:0000259" key="2">
    <source>
        <dbReference type="PROSITE" id="PS50010"/>
    </source>
</evidence>
<dbReference type="SUPFAM" id="SSF48065">
    <property type="entry name" value="DBL homology domain (DH-domain)"/>
    <property type="match status" value="1"/>
</dbReference>
<dbReference type="GO" id="GO:0030424">
    <property type="term" value="C:axon"/>
    <property type="evidence" value="ECO:0007669"/>
    <property type="project" value="TreeGrafter"/>
</dbReference>
<name>A0A7I8WN94_BURXY</name>
<dbReference type="PROSITE" id="PS50010">
    <property type="entry name" value="DH_2"/>
    <property type="match status" value="1"/>
</dbReference>
<reference evidence="3" key="1">
    <citation type="submission" date="2020-09" db="EMBL/GenBank/DDBJ databases">
        <authorList>
            <person name="Kikuchi T."/>
        </authorList>
    </citation>
    <scope>NUCLEOTIDE SEQUENCE</scope>
    <source>
        <strain evidence="3">Ka4C1</strain>
    </source>
</reference>
<proteinExistence type="predicted"/>
<dbReference type="Pfam" id="PF00621">
    <property type="entry name" value="RhoGEF"/>
    <property type="match status" value="1"/>
</dbReference>
<protein>
    <submittedName>
        <fullName evidence="3">(pine wood nematode) hypothetical protein</fullName>
    </submittedName>
</protein>
<gene>
    <name evidence="3" type="ORF">BXYJ_LOCUS3058</name>
</gene>
<accession>A0A7I8WN94</accession>
<feature type="region of interest" description="Disordered" evidence="1">
    <location>
        <begin position="747"/>
        <end position="776"/>
    </location>
</feature>
<dbReference type="InterPro" id="IPR000219">
    <property type="entry name" value="DH_dom"/>
</dbReference>
<dbReference type="PANTHER" id="PTHR13217">
    <property type="entry name" value="PLECKSTRIN HOMOLOGY DOMAIN-CONTAINING FAMILY G MEMBER 7"/>
    <property type="match status" value="1"/>
</dbReference>
<feature type="region of interest" description="Disordered" evidence="1">
    <location>
        <begin position="891"/>
        <end position="986"/>
    </location>
</feature>
<dbReference type="GO" id="GO:0043542">
    <property type="term" value="P:endothelial cell migration"/>
    <property type="evidence" value="ECO:0007669"/>
    <property type="project" value="TreeGrafter"/>
</dbReference>
<dbReference type="EMBL" id="CAJFDI010000002">
    <property type="protein sequence ID" value="CAD5213494.1"/>
    <property type="molecule type" value="Genomic_DNA"/>
</dbReference>
<dbReference type="Proteomes" id="UP000659654">
    <property type="component" value="Unassembled WGS sequence"/>
</dbReference>
<dbReference type="GO" id="GO:0030139">
    <property type="term" value="C:endocytic vesicle"/>
    <property type="evidence" value="ECO:0007669"/>
    <property type="project" value="TreeGrafter"/>
</dbReference>
<feature type="compositionally biased region" description="Polar residues" evidence="1">
    <location>
        <begin position="951"/>
        <end position="968"/>
    </location>
</feature>
<dbReference type="SMR" id="A0A7I8WN94"/>
<feature type="compositionally biased region" description="Polar residues" evidence="1">
    <location>
        <begin position="899"/>
        <end position="908"/>
    </location>
</feature>
<dbReference type="InterPro" id="IPR040181">
    <property type="entry name" value="PKHG5/7"/>
</dbReference>
<dbReference type="SMART" id="SM00233">
    <property type="entry name" value="PH"/>
    <property type="match status" value="1"/>
</dbReference>
<dbReference type="OrthoDB" id="660555at2759"/>
<dbReference type="SMART" id="SM00325">
    <property type="entry name" value="RhoGEF"/>
    <property type="match status" value="1"/>
</dbReference>
<sequence length="1011" mass="115067">MRAALQRHNSSASTPVIPSTAAEQLHVNLCVFEEQEPYKSATIEVIAGRTLIDTLTPFLTQNGVGPSHVDVFVENSSTPIPAISPAEYLVGQRLNIRPKQMHRSSIQGQFLAASNLTLTANVSLRSINNLASHSVDEADVRSLDEHDTAHLIPYHEKASSSRQHLNPMSFYEAQHHSTVPRRKGSLNVDSAREHSQEGRDVCRFPSQSSMSGSLNGTRRLRAPSSSRRMILFGKEKEKERFIAQLDAIYSAISEVPIPSYLDITEKFTDLVKPELITEYKVQKHQAAIWEIVTTEHSYIVTLKNICDLHTTLLEIQKENYLTDINSKDVFLNFSEIYQTTLNFWRQGILPMLQQSRTTGDLLDATCLQQAFADIRQWSRCYVDFQVEQNHSRNYITHKIKQDEQFADFVKWTESMPFFNRQKLLDVMAFPFQHLTRYSLLLQTLEKTALNEADLRCIQRMKAQTDEANHELNRSLNLNDLRAQFRYIMSLFESCDYMDFDEYEKATDTKQPMIDLLLPMPMIPHPMHRHLIRRGDLKFKESKSAPKIEVHVFLFTDMFLICKFGRRDKLRVVRPPIHITSMRYRVFMDSSNGFYLMSYDNFNVCINFLTFFTQTEEDAKKWIDFFDFAQGEFLKLKNAMVYAPYSHSMSVTSNTFPRNSDFSPESMALYHRKSHSMDSQALAQQQNGLRKESEIASAEQLDRRGFDQHPPIPHPKPQKILVDDDPGLQISPDSCASALVAVPPLMMNSTTSTGESSRCNTPVTPSGDSPTSGRNTGRRFEKRYHTVSGECDAAKSTAFNAGVIGQNIVKRFSWNVGSQRKISNKLNDTVNKTSLGNRRFSQSTTESSDSFGSSTSGISSSSSHDNHNIHHSNDELLNSNISRVRIDEMSELSHHHIHSRNSSTQSHNGTLRDENRTISLNVNEDIREEEQNISPNPSEKPPPLPHGPPPDTESSSSDGENVENKNVQRNGKKLQHQQQISQGEELEKFMHHDSQTDLFKLILSDDVDTSIV</sequence>
<feature type="compositionally biased region" description="Basic and acidic residues" evidence="1">
    <location>
        <begin position="863"/>
        <end position="873"/>
    </location>
</feature>
<dbReference type="SUPFAM" id="SSF50729">
    <property type="entry name" value="PH domain-like"/>
    <property type="match status" value="1"/>
</dbReference>
<evidence type="ECO:0000313" key="4">
    <source>
        <dbReference type="Proteomes" id="UP000659654"/>
    </source>
</evidence>
<dbReference type="InterPro" id="IPR011993">
    <property type="entry name" value="PH-like_dom_sf"/>
</dbReference>
<keyword evidence="4" id="KW-1185">Reference proteome</keyword>
<dbReference type="Gene3D" id="1.20.900.10">
    <property type="entry name" value="Dbl homology (DH) domain"/>
    <property type="match status" value="1"/>
</dbReference>
<dbReference type="Proteomes" id="UP000582659">
    <property type="component" value="Unassembled WGS sequence"/>
</dbReference>
<organism evidence="3 4">
    <name type="scientific">Bursaphelenchus xylophilus</name>
    <name type="common">Pinewood nematode worm</name>
    <name type="synonym">Aphelenchoides xylophilus</name>
    <dbReference type="NCBI Taxonomy" id="6326"/>
    <lineage>
        <taxon>Eukaryota</taxon>
        <taxon>Metazoa</taxon>
        <taxon>Ecdysozoa</taxon>
        <taxon>Nematoda</taxon>
        <taxon>Chromadorea</taxon>
        <taxon>Rhabditida</taxon>
        <taxon>Tylenchina</taxon>
        <taxon>Tylenchomorpha</taxon>
        <taxon>Aphelenchoidea</taxon>
        <taxon>Aphelenchoididae</taxon>
        <taxon>Bursaphelenchus</taxon>
    </lineage>
</organism>
<dbReference type="AlphaFoldDB" id="A0A7I8WN94"/>
<evidence type="ECO:0000313" key="3">
    <source>
        <dbReference type="EMBL" id="CAD5213494.1"/>
    </source>
</evidence>
<dbReference type="GO" id="GO:0005886">
    <property type="term" value="C:plasma membrane"/>
    <property type="evidence" value="ECO:0007669"/>
    <property type="project" value="TreeGrafter"/>
</dbReference>
<dbReference type="CDD" id="cd13244">
    <property type="entry name" value="PH_PLEKHG5_G6"/>
    <property type="match status" value="1"/>
</dbReference>
<comment type="caution">
    <text evidence="3">The sequence shown here is derived from an EMBL/GenBank/DDBJ whole genome shotgun (WGS) entry which is preliminary data.</text>
</comment>
<feature type="region of interest" description="Disordered" evidence="1">
    <location>
        <begin position="175"/>
        <end position="219"/>
    </location>
</feature>
<feature type="compositionally biased region" description="Polar residues" evidence="1">
    <location>
        <begin position="205"/>
        <end position="216"/>
    </location>
</feature>
<feature type="region of interest" description="Disordered" evidence="1">
    <location>
        <begin position="829"/>
        <end position="875"/>
    </location>
</feature>
<feature type="compositionally biased region" description="Pro residues" evidence="1">
    <location>
        <begin position="937"/>
        <end position="950"/>
    </location>
</feature>
<evidence type="ECO:0000256" key="1">
    <source>
        <dbReference type="SAM" id="MobiDB-lite"/>
    </source>
</evidence>
<feature type="compositionally biased region" description="Basic and acidic residues" evidence="1">
    <location>
        <begin position="190"/>
        <end position="202"/>
    </location>
</feature>
<feature type="compositionally biased region" description="Polar residues" evidence="1">
    <location>
        <begin position="747"/>
        <end position="774"/>
    </location>
</feature>
<feature type="compositionally biased region" description="Low complexity" evidence="1">
    <location>
        <begin position="839"/>
        <end position="862"/>
    </location>
</feature>
<dbReference type="Gene3D" id="2.30.29.30">
    <property type="entry name" value="Pleckstrin-homology domain (PH domain)/Phosphotyrosine-binding domain (PTB)"/>
    <property type="match status" value="1"/>
</dbReference>
<dbReference type="InterPro" id="IPR001849">
    <property type="entry name" value="PH_domain"/>
</dbReference>
<dbReference type="GO" id="GO:0007266">
    <property type="term" value="P:Rho protein signal transduction"/>
    <property type="evidence" value="ECO:0007669"/>
    <property type="project" value="TreeGrafter"/>
</dbReference>
<dbReference type="EMBL" id="CAJFCV020000002">
    <property type="protein sequence ID" value="CAG9092659.1"/>
    <property type="molecule type" value="Genomic_DNA"/>
</dbReference>
<dbReference type="PANTHER" id="PTHR13217:SF11">
    <property type="entry name" value="PLECKSTRIN HOMOLOGY DOMAIN-CONTAINING FAMILY G MEMBER 5"/>
    <property type="match status" value="1"/>
</dbReference>
<feature type="domain" description="DH" evidence="2">
    <location>
        <begin position="283"/>
        <end position="474"/>
    </location>
</feature>